<keyword evidence="4" id="KW-0963">Cytoplasm</keyword>
<dbReference type="Pfam" id="PF01138">
    <property type="entry name" value="RNase_PH"/>
    <property type="match status" value="1"/>
</dbReference>
<dbReference type="PANTHER" id="PTHR11953:SF2">
    <property type="entry name" value="EXOSOME COMPLEX COMPONENT MTR3"/>
    <property type="match status" value="1"/>
</dbReference>
<keyword evidence="6" id="KW-0271">Exosome</keyword>
<dbReference type="Gene3D" id="3.30.230.70">
    <property type="entry name" value="GHMP Kinase, N-terminal domain"/>
    <property type="match status" value="1"/>
</dbReference>
<evidence type="ECO:0000256" key="6">
    <source>
        <dbReference type="ARBA" id="ARBA00022835"/>
    </source>
</evidence>
<dbReference type="GO" id="GO:0006364">
    <property type="term" value="P:rRNA processing"/>
    <property type="evidence" value="ECO:0007669"/>
    <property type="project" value="UniProtKB-KW"/>
</dbReference>
<evidence type="ECO:0000256" key="5">
    <source>
        <dbReference type="ARBA" id="ARBA00022552"/>
    </source>
</evidence>
<accession>A0A0K9NMT7</accession>
<dbReference type="GO" id="GO:0071028">
    <property type="term" value="P:nuclear mRNA surveillance"/>
    <property type="evidence" value="ECO:0000318"/>
    <property type="project" value="GO_Central"/>
</dbReference>
<feature type="domain" description="Exoribonuclease phosphorolytic" evidence="9">
    <location>
        <begin position="34"/>
        <end position="164"/>
    </location>
</feature>
<dbReference type="Proteomes" id="UP000036987">
    <property type="component" value="Unassembled WGS sequence"/>
</dbReference>
<dbReference type="GO" id="GO:0000176">
    <property type="term" value="C:nuclear exosome (RNase complex)"/>
    <property type="evidence" value="ECO:0000318"/>
    <property type="project" value="GO_Central"/>
</dbReference>
<name>A0A0K9NMT7_ZOSMR</name>
<dbReference type="GO" id="GO:0003723">
    <property type="term" value="F:RNA binding"/>
    <property type="evidence" value="ECO:0000318"/>
    <property type="project" value="GO_Central"/>
</dbReference>
<sequence length="248" mass="27071">MSSSLSTYAPKKLQRRFENKEKEWIRSDNRGFLQCRPAFLKTGSGNAASGSAFAEFGSTKVIVSIFGPRESKKAMMYSDIGRLNCSVSLTTFATPVRSKAMMGFEQNEKDLSSMLYKALEGVIKLDTFPKTTVDVFALVLQSGGSDLSVIISCASLALADAGIQMYDLLTSVSVARVGNNLIIDPTNEEENEQDGNLTIAYMPSRNEVSQVTLTGEWSTGKINQAMEISVAACFKLGDVLRNILRESE</sequence>
<dbReference type="GO" id="GO:0005730">
    <property type="term" value="C:nucleolus"/>
    <property type="evidence" value="ECO:0000318"/>
    <property type="project" value="GO_Central"/>
</dbReference>
<comment type="similarity">
    <text evidence="3">Belongs to the RNase PH family.</text>
</comment>
<dbReference type="InterPro" id="IPR036345">
    <property type="entry name" value="ExoRNase_PH_dom2_sf"/>
</dbReference>
<dbReference type="InterPro" id="IPR050080">
    <property type="entry name" value="RNase_PH"/>
</dbReference>
<dbReference type="InterPro" id="IPR027408">
    <property type="entry name" value="PNPase/RNase_PH_dom_sf"/>
</dbReference>
<dbReference type="SUPFAM" id="SSF54211">
    <property type="entry name" value="Ribosomal protein S5 domain 2-like"/>
    <property type="match status" value="1"/>
</dbReference>
<gene>
    <name evidence="11" type="ORF">ZOSMA_86G00270</name>
</gene>
<evidence type="ECO:0000256" key="7">
    <source>
        <dbReference type="ARBA" id="ARBA00022884"/>
    </source>
</evidence>
<dbReference type="Pfam" id="PF03725">
    <property type="entry name" value="RNase_PH_C"/>
    <property type="match status" value="1"/>
</dbReference>
<dbReference type="InterPro" id="IPR001247">
    <property type="entry name" value="ExoRNase_PH_dom1"/>
</dbReference>
<keyword evidence="11" id="KW-0269">Exonuclease</keyword>
<dbReference type="GO" id="GO:0000177">
    <property type="term" value="C:cytoplasmic exosome (RNase complex)"/>
    <property type="evidence" value="ECO:0000318"/>
    <property type="project" value="GO_Central"/>
</dbReference>
<keyword evidence="11" id="KW-0378">Hydrolase</keyword>
<dbReference type="EMBL" id="LFYR01002072">
    <property type="protein sequence ID" value="KMZ57392.1"/>
    <property type="molecule type" value="Genomic_DNA"/>
</dbReference>
<feature type="domain" description="Exoribonuclease phosphorolytic" evidence="10">
    <location>
        <begin position="169"/>
        <end position="231"/>
    </location>
</feature>
<keyword evidence="7" id="KW-0694">RNA-binding</keyword>
<dbReference type="GO" id="GO:0004527">
    <property type="term" value="F:exonuclease activity"/>
    <property type="evidence" value="ECO:0007669"/>
    <property type="project" value="UniProtKB-KW"/>
</dbReference>
<dbReference type="SUPFAM" id="SSF55666">
    <property type="entry name" value="Ribonuclease PH domain 2-like"/>
    <property type="match status" value="1"/>
</dbReference>
<keyword evidence="8" id="KW-0539">Nucleus</keyword>
<comment type="caution">
    <text evidence="11">The sequence shown here is derived from an EMBL/GenBank/DDBJ whole genome shotgun (WGS) entry which is preliminary data.</text>
</comment>
<dbReference type="GO" id="GO:0034475">
    <property type="term" value="P:U4 snRNA 3'-end processing"/>
    <property type="evidence" value="ECO:0000318"/>
    <property type="project" value="GO_Central"/>
</dbReference>
<evidence type="ECO:0000259" key="10">
    <source>
        <dbReference type="Pfam" id="PF03725"/>
    </source>
</evidence>
<protein>
    <submittedName>
        <fullName evidence="11">Exosome complex exonuclease 1</fullName>
    </submittedName>
</protein>
<comment type="subcellular location">
    <subcellularLocation>
        <location evidence="2">Cytoplasm</location>
    </subcellularLocation>
    <subcellularLocation>
        <location evidence="1">Nucleus</location>
    </subcellularLocation>
</comment>
<dbReference type="FunFam" id="3.30.230.70:FF:000015">
    <property type="entry name" value="Exosome complex component RRP41-like"/>
    <property type="match status" value="1"/>
</dbReference>
<proteinExistence type="inferred from homology"/>
<keyword evidence="11" id="KW-0540">Nuclease</keyword>
<evidence type="ECO:0000256" key="8">
    <source>
        <dbReference type="ARBA" id="ARBA00023242"/>
    </source>
</evidence>
<dbReference type="InterPro" id="IPR015847">
    <property type="entry name" value="ExoRNase_PH_dom2"/>
</dbReference>
<evidence type="ECO:0000313" key="12">
    <source>
        <dbReference type="Proteomes" id="UP000036987"/>
    </source>
</evidence>
<dbReference type="InterPro" id="IPR020568">
    <property type="entry name" value="Ribosomal_Su5_D2-typ_SF"/>
</dbReference>
<evidence type="ECO:0000313" key="11">
    <source>
        <dbReference type="EMBL" id="KMZ57392.1"/>
    </source>
</evidence>
<evidence type="ECO:0000256" key="4">
    <source>
        <dbReference type="ARBA" id="ARBA00022490"/>
    </source>
</evidence>
<dbReference type="GO" id="GO:0016075">
    <property type="term" value="P:rRNA catabolic process"/>
    <property type="evidence" value="ECO:0000318"/>
    <property type="project" value="GO_Central"/>
</dbReference>
<reference evidence="12" key="1">
    <citation type="journal article" date="2016" name="Nature">
        <title>The genome of the seagrass Zostera marina reveals angiosperm adaptation to the sea.</title>
        <authorList>
            <person name="Olsen J.L."/>
            <person name="Rouze P."/>
            <person name="Verhelst B."/>
            <person name="Lin Y.-C."/>
            <person name="Bayer T."/>
            <person name="Collen J."/>
            <person name="Dattolo E."/>
            <person name="De Paoli E."/>
            <person name="Dittami S."/>
            <person name="Maumus F."/>
            <person name="Michel G."/>
            <person name="Kersting A."/>
            <person name="Lauritano C."/>
            <person name="Lohaus R."/>
            <person name="Toepel M."/>
            <person name="Tonon T."/>
            <person name="Vanneste K."/>
            <person name="Amirebrahimi M."/>
            <person name="Brakel J."/>
            <person name="Bostroem C."/>
            <person name="Chovatia M."/>
            <person name="Grimwood J."/>
            <person name="Jenkins J.W."/>
            <person name="Jueterbock A."/>
            <person name="Mraz A."/>
            <person name="Stam W.T."/>
            <person name="Tice H."/>
            <person name="Bornberg-Bauer E."/>
            <person name="Green P.J."/>
            <person name="Pearson G.A."/>
            <person name="Procaccini G."/>
            <person name="Duarte C.M."/>
            <person name="Schmutz J."/>
            <person name="Reusch T.B.H."/>
            <person name="Van de Peer Y."/>
        </authorList>
    </citation>
    <scope>NUCLEOTIDE SEQUENCE [LARGE SCALE GENOMIC DNA]</scope>
    <source>
        <strain evidence="12">cv. Finnish</strain>
    </source>
</reference>
<dbReference type="OMA" id="MCCVYGP"/>
<evidence type="ECO:0000256" key="1">
    <source>
        <dbReference type="ARBA" id="ARBA00004123"/>
    </source>
</evidence>
<dbReference type="PANTHER" id="PTHR11953">
    <property type="entry name" value="EXOSOME COMPLEX COMPONENT"/>
    <property type="match status" value="1"/>
</dbReference>
<evidence type="ECO:0000256" key="3">
    <source>
        <dbReference type="ARBA" id="ARBA00006678"/>
    </source>
</evidence>
<dbReference type="OrthoDB" id="27298at2759"/>
<keyword evidence="5" id="KW-0698">rRNA processing</keyword>
<keyword evidence="12" id="KW-1185">Reference proteome</keyword>
<dbReference type="GO" id="GO:0071051">
    <property type="term" value="P:poly(A)-dependent snoRNA 3'-end processing"/>
    <property type="evidence" value="ECO:0000318"/>
    <property type="project" value="GO_Central"/>
</dbReference>
<dbReference type="AlphaFoldDB" id="A0A0K9NMT7"/>
<organism evidence="11 12">
    <name type="scientific">Zostera marina</name>
    <name type="common">Eelgrass</name>
    <dbReference type="NCBI Taxonomy" id="29655"/>
    <lineage>
        <taxon>Eukaryota</taxon>
        <taxon>Viridiplantae</taxon>
        <taxon>Streptophyta</taxon>
        <taxon>Embryophyta</taxon>
        <taxon>Tracheophyta</taxon>
        <taxon>Spermatophyta</taxon>
        <taxon>Magnoliopsida</taxon>
        <taxon>Liliopsida</taxon>
        <taxon>Zosteraceae</taxon>
        <taxon>Zostera</taxon>
    </lineage>
</organism>
<dbReference type="STRING" id="29655.A0A0K9NMT7"/>
<evidence type="ECO:0000256" key="2">
    <source>
        <dbReference type="ARBA" id="ARBA00004496"/>
    </source>
</evidence>
<dbReference type="CDD" id="cd11371">
    <property type="entry name" value="RNase_PH_MTR3"/>
    <property type="match status" value="1"/>
</dbReference>
<evidence type="ECO:0000259" key="9">
    <source>
        <dbReference type="Pfam" id="PF01138"/>
    </source>
</evidence>